<dbReference type="Proteomes" id="UP000009096">
    <property type="component" value="Chromosome 4"/>
</dbReference>
<gene>
    <name evidence="3" type="ORF">FVEG_04758</name>
</gene>
<feature type="compositionally biased region" description="Low complexity" evidence="1">
    <location>
        <begin position="199"/>
        <end position="219"/>
    </location>
</feature>
<reference evidence="3 4" key="1">
    <citation type="journal article" date="2010" name="Nature">
        <title>Comparative genomics reveals mobile pathogenicity chromosomes in Fusarium.</title>
        <authorList>
            <person name="Ma L.J."/>
            <person name="van der Does H.C."/>
            <person name="Borkovich K.A."/>
            <person name="Coleman J.J."/>
            <person name="Daboussi M.J."/>
            <person name="Di Pietro A."/>
            <person name="Dufresne M."/>
            <person name="Freitag M."/>
            <person name="Grabherr M."/>
            <person name="Henrissat B."/>
            <person name="Houterman P.M."/>
            <person name="Kang S."/>
            <person name="Shim W.B."/>
            <person name="Woloshuk C."/>
            <person name="Xie X."/>
            <person name="Xu J.R."/>
            <person name="Antoniw J."/>
            <person name="Baker S.E."/>
            <person name="Bluhm B.H."/>
            <person name="Breakspear A."/>
            <person name="Brown D.W."/>
            <person name="Butchko R.A."/>
            <person name="Chapman S."/>
            <person name="Coulson R."/>
            <person name="Coutinho P.M."/>
            <person name="Danchin E.G."/>
            <person name="Diener A."/>
            <person name="Gale L.R."/>
            <person name="Gardiner D.M."/>
            <person name="Goff S."/>
            <person name="Hammond-Kosack K.E."/>
            <person name="Hilburn K."/>
            <person name="Hua-Van A."/>
            <person name="Jonkers W."/>
            <person name="Kazan K."/>
            <person name="Kodira C.D."/>
            <person name="Koehrsen M."/>
            <person name="Kumar L."/>
            <person name="Lee Y.H."/>
            <person name="Li L."/>
            <person name="Manners J.M."/>
            <person name="Miranda-Saavedra D."/>
            <person name="Mukherjee M."/>
            <person name="Park G."/>
            <person name="Park J."/>
            <person name="Park S.Y."/>
            <person name="Proctor R.H."/>
            <person name="Regev A."/>
            <person name="Ruiz-Roldan M.C."/>
            <person name="Sain D."/>
            <person name="Sakthikumar S."/>
            <person name="Sykes S."/>
            <person name="Schwartz D.C."/>
            <person name="Turgeon B.G."/>
            <person name="Wapinski I."/>
            <person name="Yoder O."/>
            <person name="Young S."/>
            <person name="Zeng Q."/>
            <person name="Zhou S."/>
            <person name="Galagan J."/>
            <person name="Cuomo C.A."/>
            <person name="Kistler H.C."/>
            <person name="Rep M."/>
        </authorList>
    </citation>
    <scope>NUCLEOTIDE SEQUENCE [LARGE SCALE GENOMIC DNA]</scope>
    <source>
        <strain evidence="3">7600</strain>
        <strain evidence="4">M3125 / FGSC 7600</strain>
    </source>
</reference>
<keyword evidence="4" id="KW-1185">Reference proteome</keyword>
<evidence type="ECO:0000313" key="3">
    <source>
        <dbReference type="EMBL" id="EWG43173.1"/>
    </source>
</evidence>
<evidence type="ECO:0000313" key="4">
    <source>
        <dbReference type="Proteomes" id="UP000009096"/>
    </source>
</evidence>
<feature type="compositionally biased region" description="Low complexity" evidence="1">
    <location>
        <begin position="240"/>
        <end position="270"/>
    </location>
</feature>
<feature type="compositionally biased region" description="Basic and acidic residues" evidence="1">
    <location>
        <begin position="1"/>
        <end position="10"/>
    </location>
</feature>
<dbReference type="RefSeq" id="XP_018749365.1">
    <property type="nucleotide sequence ID" value="XM_018892642.1"/>
</dbReference>
<feature type="compositionally biased region" description="Low complexity" evidence="1">
    <location>
        <begin position="327"/>
        <end position="343"/>
    </location>
</feature>
<evidence type="ECO:0000256" key="2">
    <source>
        <dbReference type="SAM" id="Phobius"/>
    </source>
</evidence>
<feature type="region of interest" description="Disordered" evidence="1">
    <location>
        <begin position="108"/>
        <end position="354"/>
    </location>
</feature>
<dbReference type="RefSeq" id="XP_018749364.1">
    <property type="nucleotide sequence ID" value="XM_018892641.1"/>
</dbReference>
<dbReference type="EMBL" id="DS022246">
    <property type="protein sequence ID" value="EWG43174.1"/>
    <property type="molecule type" value="Genomic_DNA"/>
</dbReference>
<keyword evidence="2" id="KW-1133">Transmembrane helix</keyword>
<feature type="compositionally biased region" description="Low complexity" evidence="1">
    <location>
        <begin position="278"/>
        <end position="290"/>
    </location>
</feature>
<organism evidence="3 4">
    <name type="scientific">Gibberella moniliformis (strain M3125 / FGSC 7600)</name>
    <name type="common">Maize ear and stalk rot fungus</name>
    <name type="synonym">Fusarium verticillioides</name>
    <dbReference type="NCBI Taxonomy" id="334819"/>
    <lineage>
        <taxon>Eukaryota</taxon>
        <taxon>Fungi</taxon>
        <taxon>Dikarya</taxon>
        <taxon>Ascomycota</taxon>
        <taxon>Pezizomycotina</taxon>
        <taxon>Sordariomycetes</taxon>
        <taxon>Hypocreomycetidae</taxon>
        <taxon>Hypocreales</taxon>
        <taxon>Nectriaceae</taxon>
        <taxon>Fusarium</taxon>
        <taxon>Fusarium fujikuroi species complex</taxon>
    </lineage>
</organism>
<protein>
    <submittedName>
        <fullName evidence="3">Uncharacterized protein</fullName>
    </submittedName>
</protein>
<proteinExistence type="predicted"/>
<feature type="region of interest" description="Disordered" evidence="1">
    <location>
        <begin position="1"/>
        <end position="47"/>
    </location>
</feature>
<feature type="compositionally biased region" description="Polar residues" evidence="1">
    <location>
        <begin position="108"/>
        <end position="125"/>
    </location>
</feature>
<keyword evidence="2" id="KW-0472">Membrane</keyword>
<feature type="compositionally biased region" description="Low complexity" evidence="1">
    <location>
        <begin position="129"/>
        <end position="140"/>
    </location>
</feature>
<name>W7LV96_GIBM7</name>
<sequence length="407" mass="41413">MASVDTKNDYSMEAGLLSTDREERTMSSKEALLQDSESAQTIPRTKTRRISPAGKALIALAACCLLGAGVASIGGATRFCPGHLRHSDVGKHGMNAHRPNLSDSMAQMVRRQNTPPPTDTAQGTDPTDAASDGASNAPSGGSSGGASGGASNTVQQPTATADEPTNEASKTAVQPSATAGEPTDQASATDEASNTQAQPSATQPSATSEPSSPSRPASSEPEEPTSNPDTGRPSATAQPTEDSATEASPSATESQEEPTQPASSAASTQRTTRRTTENRPSSTQDSSPESTTDDSEATATDQETVSQTDEASRTSEDAESATETKSARSTVTGTGTRRTSSAVPKTFTSTLEDGGITTLTSTSWVEVVPSAENTAGSDPDLQNAAPRSAGSVLAAVVGMVFGGFILL</sequence>
<evidence type="ECO:0000256" key="1">
    <source>
        <dbReference type="SAM" id="MobiDB-lite"/>
    </source>
</evidence>
<feature type="transmembrane region" description="Helical" evidence="2">
    <location>
        <begin position="56"/>
        <end position="76"/>
    </location>
</feature>
<keyword evidence="2" id="KW-0812">Transmembrane</keyword>
<feature type="compositionally biased region" description="Polar residues" evidence="1">
    <location>
        <begin position="166"/>
        <end position="177"/>
    </location>
</feature>
<feature type="compositionally biased region" description="Polar residues" evidence="1">
    <location>
        <begin position="184"/>
        <end position="198"/>
    </location>
</feature>
<dbReference type="EMBL" id="DS022246">
    <property type="protein sequence ID" value="EWG43173.1"/>
    <property type="molecule type" value="Genomic_DNA"/>
</dbReference>
<feature type="compositionally biased region" description="Polar residues" evidence="1">
    <location>
        <begin position="227"/>
        <end position="239"/>
    </location>
</feature>
<dbReference type="AlphaFoldDB" id="W7LV96"/>
<accession>W7LV96</accession>
<feature type="compositionally biased region" description="Polar residues" evidence="1">
    <location>
        <begin position="35"/>
        <end position="44"/>
    </location>
</feature>
<reference evidence="3" key="2">
    <citation type="submission" date="2013-11" db="EMBL/GenBank/DDBJ databases">
        <authorList>
            <consortium name="The Broad Institute Genome Sequencing Platform"/>
            <person name="Ma L.-J."/>
            <person name="Corby-Kistler H."/>
            <person name="Broz K."/>
            <person name="Gale L.R."/>
            <person name="Jonkers W."/>
            <person name="O'Donnell K."/>
            <person name="Ploetz R."/>
            <person name="Steinberg C."/>
            <person name="Schwartz D.C."/>
            <person name="VanEtten H."/>
            <person name="Zhou S."/>
            <person name="Young S.K."/>
            <person name="Zeng Q."/>
            <person name="Gargeya S."/>
            <person name="Fitzgerald M."/>
            <person name="Abouelleil A."/>
            <person name="Alvarado L."/>
            <person name="Chapman S.B."/>
            <person name="Gainer-Dewar J."/>
            <person name="Goldberg J."/>
            <person name="Griggs A."/>
            <person name="Gujja S."/>
            <person name="Hansen M."/>
            <person name="Howarth C."/>
            <person name="Imamovic A."/>
            <person name="Ireland A."/>
            <person name="Larimer J."/>
            <person name="McCowan C."/>
            <person name="Murphy C."/>
            <person name="Pearson M."/>
            <person name="Poon T.W."/>
            <person name="Priest M."/>
            <person name="Roberts A."/>
            <person name="Saif S."/>
            <person name="Shea T."/>
            <person name="Sykes S."/>
            <person name="Wortman J."/>
            <person name="Nusbaum C."/>
            <person name="Birren B."/>
        </authorList>
    </citation>
    <scope>NUCLEOTIDE SEQUENCE</scope>
    <source>
        <strain evidence="3">7600</strain>
    </source>
</reference>
<dbReference type="GeneID" id="30062799"/>
<dbReference type="VEuPathDB" id="FungiDB:FVEG_04758"/>